<evidence type="ECO:0000313" key="6">
    <source>
        <dbReference type="Proteomes" id="UP000054047"/>
    </source>
</evidence>
<dbReference type="EMBL" id="KN726260">
    <property type="protein sequence ID" value="KIH68904.1"/>
    <property type="molecule type" value="Genomic_DNA"/>
</dbReference>
<keyword evidence="2" id="KW-0175">Coiled coil</keyword>
<feature type="compositionally biased region" description="Basic and acidic residues" evidence="3">
    <location>
        <begin position="479"/>
        <end position="492"/>
    </location>
</feature>
<feature type="coiled-coil region" evidence="2">
    <location>
        <begin position="144"/>
        <end position="171"/>
    </location>
</feature>
<reference evidence="5 6" key="1">
    <citation type="submission" date="2013-12" db="EMBL/GenBank/DDBJ databases">
        <title>Draft genome of the parsitic nematode Ancylostoma duodenale.</title>
        <authorList>
            <person name="Mitreva M."/>
        </authorList>
    </citation>
    <scope>NUCLEOTIDE SEQUENCE [LARGE SCALE GENOMIC DNA]</scope>
    <source>
        <strain evidence="5 6">Zhejiang</strain>
    </source>
</reference>
<proteinExistence type="predicted"/>
<evidence type="ECO:0000259" key="4">
    <source>
        <dbReference type="Pfam" id="PF24915"/>
    </source>
</evidence>
<dbReference type="PANTHER" id="PTHR46607">
    <property type="entry name" value="SEC14 DOMAIN AND SPECTRIN REPEAT-CONTAINING PROTEIN 1"/>
    <property type="match status" value="1"/>
</dbReference>
<dbReference type="GO" id="GO:0070273">
    <property type="term" value="F:phosphatidylinositol-4-phosphate binding"/>
    <property type="evidence" value="ECO:0007669"/>
    <property type="project" value="TreeGrafter"/>
</dbReference>
<dbReference type="GO" id="GO:0032266">
    <property type="term" value="F:phosphatidylinositol-3-phosphate binding"/>
    <property type="evidence" value="ECO:0007669"/>
    <property type="project" value="TreeGrafter"/>
</dbReference>
<sequence>MVTGDGRMEEREGFDKKEIVSQADELADLASRLMAAVPAHSITLEKAREQVRGLARQYANRVERQTGMARQSEEFHTKMSEGVVPKIKCIGTAVAVDKGSINCHWSHALLTVRRKKNGRSHIYTFMKQLRLTRKTDVLLESLCTDLMMNDLAAVESEKSNLEEKVSAMEKMYESVTMCGASFIDDLSAEEVNVHGKRVIRDYMAGIVHVREQLAAARERRKRRIAIHSLMSHGKNSRCLELVDVRRLKLQQFTQLFTCENDAQQVQLSNYTAAIKWLEELHETLLKDYNQIGSAEDDLRYLREDRLKLEDTARSTYEYGRQLCQVALVLRRSLRMDVKNQIGLNEKLEQTWGRLCRALSENEAKLNVTEAFNTTIVEVNHRIDELGRRVSEVRDSQRNPERICSIERRRLANDIQELRHIADMLVAQVNANHNVPSETRQAAIASIRRKVDGVDAAHRRMESLFMESNPEPPRSQSLHRLNEPSARPEDLSRSHYQIGSGARRPSHPTNHSNPLSPTSEGRSWRAELLQESNIGSIRLSDTESYL</sequence>
<dbReference type="Proteomes" id="UP000054047">
    <property type="component" value="Unassembled WGS sequence"/>
</dbReference>
<dbReference type="GO" id="GO:0043325">
    <property type="term" value="F:phosphatidylinositol-3,4-bisphosphate binding"/>
    <property type="evidence" value="ECO:0007669"/>
    <property type="project" value="TreeGrafter"/>
</dbReference>
<feature type="domain" description="SESTD1-like spectrin repeats region" evidence="4">
    <location>
        <begin position="130"/>
        <end position="222"/>
    </location>
</feature>
<dbReference type="PANTHER" id="PTHR46607:SF1">
    <property type="entry name" value="SEC14 DOMAIN AND SPECTRIN REPEAT-CONTAINING PROTEIN 1"/>
    <property type="match status" value="1"/>
</dbReference>
<feature type="region of interest" description="Disordered" evidence="3">
    <location>
        <begin position="463"/>
        <end position="522"/>
    </location>
</feature>
<keyword evidence="6" id="KW-1185">Reference proteome</keyword>
<dbReference type="GO" id="GO:0010314">
    <property type="term" value="F:phosphatidylinositol-5-phosphate binding"/>
    <property type="evidence" value="ECO:0007669"/>
    <property type="project" value="TreeGrafter"/>
</dbReference>
<dbReference type="AlphaFoldDB" id="A0A0C2HB94"/>
<evidence type="ECO:0000256" key="2">
    <source>
        <dbReference type="SAM" id="Coils"/>
    </source>
</evidence>
<feature type="compositionally biased region" description="Polar residues" evidence="3">
    <location>
        <begin position="506"/>
        <end position="520"/>
    </location>
</feature>
<dbReference type="GO" id="GO:0005546">
    <property type="term" value="F:phosphatidylinositol-4,5-bisphosphate binding"/>
    <property type="evidence" value="ECO:0007669"/>
    <property type="project" value="TreeGrafter"/>
</dbReference>
<keyword evidence="1" id="KW-0677">Repeat</keyword>
<dbReference type="GO" id="GO:0080025">
    <property type="term" value="F:phosphatidylinositol-3,5-bisphosphate binding"/>
    <property type="evidence" value="ECO:0007669"/>
    <property type="project" value="TreeGrafter"/>
</dbReference>
<evidence type="ECO:0000256" key="3">
    <source>
        <dbReference type="SAM" id="MobiDB-lite"/>
    </source>
</evidence>
<accession>A0A0C2HB94</accession>
<protein>
    <recommendedName>
        <fullName evidence="4">SESTD1-like spectrin repeats region domain-containing protein</fullName>
    </recommendedName>
</protein>
<dbReference type="InterPro" id="IPR056804">
    <property type="entry name" value="Spectrin_SESTD1"/>
</dbReference>
<evidence type="ECO:0000313" key="5">
    <source>
        <dbReference type="EMBL" id="KIH68904.1"/>
    </source>
</evidence>
<evidence type="ECO:0000256" key="1">
    <source>
        <dbReference type="ARBA" id="ARBA00022737"/>
    </source>
</evidence>
<dbReference type="OrthoDB" id="5859883at2759"/>
<name>A0A0C2HB94_9BILA</name>
<gene>
    <name evidence="5" type="ORF">ANCDUO_00757</name>
</gene>
<organism evidence="5 6">
    <name type="scientific">Ancylostoma duodenale</name>
    <dbReference type="NCBI Taxonomy" id="51022"/>
    <lineage>
        <taxon>Eukaryota</taxon>
        <taxon>Metazoa</taxon>
        <taxon>Ecdysozoa</taxon>
        <taxon>Nematoda</taxon>
        <taxon>Chromadorea</taxon>
        <taxon>Rhabditida</taxon>
        <taxon>Rhabditina</taxon>
        <taxon>Rhabditomorpha</taxon>
        <taxon>Strongyloidea</taxon>
        <taxon>Ancylostomatidae</taxon>
        <taxon>Ancylostomatinae</taxon>
        <taxon>Ancylostoma</taxon>
    </lineage>
</organism>
<dbReference type="Pfam" id="PF24915">
    <property type="entry name" value="Spectrin_SESTD1"/>
    <property type="match status" value="1"/>
</dbReference>